<protein>
    <submittedName>
        <fullName evidence="1">Uncharacterized metal-binding protein YceD, DUF177 family</fullName>
    </submittedName>
</protein>
<accession>A0A1M6IKQ2</accession>
<dbReference type="AlphaFoldDB" id="A0A1M6IKQ2"/>
<sequence>MGWKTKYDVEFKGLKEGLHEFEYEIEDKFFEHFDQGMVSVGNLAVKVDLEKRNTFLKLYFKIKGWVELTCDRCLENYHQKIKNSFEVYVKFGDTSNNIDDDEIFWVLPEEHRINLAQLIYEYIVLSIPLKHVHPDKKNGESGCDTDMIERLDNFTHAEESEEEKKENDIDPRWEALRKLKNNN</sequence>
<proteinExistence type="predicted"/>
<dbReference type="OrthoDB" id="1524821at2"/>
<evidence type="ECO:0000313" key="2">
    <source>
        <dbReference type="Proteomes" id="UP000184050"/>
    </source>
</evidence>
<name>A0A1M6IKQ2_9BACT</name>
<evidence type="ECO:0000313" key="1">
    <source>
        <dbReference type="EMBL" id="SHJ35082.1"/>
    </source>
</evidence>
<gene>
    <name evidence="1" type="ORF">SAMN05444280_11729</name>
</gene>
<dbReference type="EMBL" id="FQZE01000017">
    <property type="protein sequence ID" value="SHJ35082.1"/>
    <property type="molecule type" value="Genomic_DNA"/>
</dbReference>
<dbReference type="InterPro" id="IPR003772">
    <property type="entry name" value="YceD"/>
</dbReference>
<organism evidence="1 2">
    <name type="scientific">Tangfeifania diversioriginum</name>
    <dbReference type="NCBI Taxonomy" id="1168035"/>
    <lineage>
        <taxon>Bacteria</taxon>
        <taxon>Pseudomonadati</taxon>
        <taxon>Bacteroidota</taxon>
        <taxon>Bacteroidia</taxon>
        <taxon>Marinilabiliales</taxon>
        <taxon>Prolixibacteraceae</taxon>
        <taxon>Tangfeifania</taxon>
    </lineage>
</organism>
<dbReference type="RefSeq" id="WP_073169616.1">
    <property type="nucleotide sequence ID" value="NZ_FQZE01000017.1"/>
</dbReference>
<dbReference type="Proteomes" id="UP000184050">
    <property type="component" value="Unassembled WGS sequence"/>
</dbReference>
<keyword evidence="2" id="KW-1185">Reference proteome</keyword>
<dbReference type="STRING" id="1168035.SAMN05444280_11729"/>
<reference evidence="1 2" key="1">
    <citation type="submission" date="2016-11" db="EMBL/GenBank/DDBJ databases">
        <authorList>
            <person name="Jaros S."/>
            <person name="Januszkiewicz K."/>
            <person name="Wedrychowicz H."/>
        </authorList>
    </citation>
    <scope>NUCLEOTIDE SEQUENCE [LARGE SCALE GENOMIC DNA]</scope>
    <source>
        <strain evidence="1 2">DSM 27063</strain>
    </source>
</reference>
<dbReference type="Pfam" id="PF02620">
    <property type="entry name" value="YceD"/>
    <property type="match status" value="1"/>
</dbReference>